<evidence type="ECO:0000313" key="2">
    <source>
        <dbReference type="EMBL" id="PCO04853.1"/>
    </source>
</evidence>
<protein>
    <submittedName>
        <fullName evidence="2">Uncharacterized protein</fullName>
    </submittedName>
</protein>
<evidence type="ECO:0000313" key="3">
    <source>
        <dbReference type="Proteomes" id="UP000218427"/>
    </source>
</evidence>
<keyword evidence="3" id="KW-1185">Reference proteome</keyword>
<accession>A0ABX4HYI5</accession>
<gene>
    <name evidence="2" type="ORF">AWR36_012735</name>
</gene>
<dbReference type="EMBL" id="LRFG02000004">
    <property type="protein sequence ID" value="PCO04853.1"/>
    <property type="molecule type" value="Genomic_DNA"/>
</dbReference>
<name>A0ABX4HYI5_9GAMM</name>
<reference evidence="2" key="1">
    <citation type="submission" date="2017-08" db="EMBL/GenBank/DDBJ databases">
        <title>Microbulbifer marisrubri sp. nov., a halophilic alphaproteobacterium isolated from marine sediment of the Yellow Sea, China.</title>
        <authorList>
            <person name="Zhang G."/>
            <person name="Xiong Q."/>
        </authorList>
    </citation>
    <scope>NUCLEOTIDE SEQUENCE [LARGE SCALE GENOMIC DNA]</scope>
    <source>
        <strain evidence="2">WRN-8</strain>
    </source>
</reference>
<feature type="region of interest" description="Disordered" evidence="1">
    <location>
        <begin position="656"/>
        <end position="678"/>
    </location>
</feature>
<comment type="caution">
    <text evidence="2">The sequence shown here is derived from an EMBL/GenBank/DDBJ whole genome shotgun (WGS) entry which is preliminary data.</text>
</comment>
<sequence length="678" mass="73803">MKVVSELDLEKLTEKFDHALSQLEQARRFNKHRYQAVTLEAAARLLSAGGGIEALYQRASRFDRAGLFADTPWDTPDTLLPRLVRSSLESGDRVTTTIELLSELRLLALACGLYSHAGVPAAQARHFLTQVLALNLDYLLGGPAEATRVRLGGTVSSVEAVLRFLLAGIGFGDILTSLVAEIHRVLAQRPIQVDSIKSMITQIAVARAGGAGTGGRAGPDADLLVRALFGPTPGCADDPGLDVYQQRLQAMPDEGLQEEALGFAQHMRSIGLVSDYHAQFLRWVMGEGHDGLLAEALGLSSTGLDVLRCYQQLVYRLVDVAIYPQTAQCVYSLAMMLESGVLYAPPIAPALWRQIDLSLSPHCEALMGCAFGDALPARVRLLAGVLAILGQPLGIGQGNNPTCQSARAISMWAHNDPDYLLYLIQQAARFDEVVMHFEGKPLSSRGVAATDLQQLPLDTDPVSVLLVPHLDKIYHQMGALCADRGDDPHRWVNPEFHGWWVGRAFNLAVELESGQLSEYQGFIARFYRSYHPYYNGNQPIIHPQPAGLAITDSNAAFVGWHAITLIRVGLDQEGVMRVYFFNPNNDSGQDWGNGVLVSTDGYGERHGESSLPFAELTSRLYLFHCEDERPETGRPPEAVEVAKVVQMATSSWAVSRVASAADSGDEPAHGEPVPRSAD</sequence>
<organism evidence="2 3">
    <name type="scientific">Microbulbifer flavimaris</name>
    <dbReference type="NCBI Taxonomy" id="1781068"/>
    <lineage>
        <taxon>Bacteria</taxon>
        <taxon>Pseudomonadati</taxon>
        <taxon>Pseudomonadota</taxon>
        <taxon>Gammaproteobacteria</taxon>
        <taxon>Cellvibrionales</taxon>
        <taxon>Microbulbiferaceae</taxon>
        <taxon>Microbulbifer</taxon>
    </lineage>
</organism>
<dbReference type="Proteomes" id="UP000218427">
    <property type="component" value="Unassembled WGS sequence"/>
</dbReference>
<evidence type="ECO:0000256" key="1">
    <source>
        <dbReference type="SAM" id="MobiDB-lite"/>
    </source>
</evidence>
<proteinExistence type="predicted"/>